<protein>
    <submittedName>
        <fullName evidence="2">Uncharacterized protein</fullName>
    </submittedName>
</protein>
<feature type="region of interest" description="Disordered" evidence="1">
    <location>
        <begin position="1"/>
        <end position="134"/>
    </location>
</feature>
<evidence type="ECO:0000313" key="2">
    <source>
        <dbReference type="EMBL" id="EDK43502.1"/>
    </source>
</evidence>
<accession>A5DWE4</accession>
<gene>
    <name evidence="2" type="ORF">LELG_01680</name>
</gene>
<dbReference type="InParanoid" id="A5DWE4"/>
<dbReference type="GeneID" id="5234526"/>
<feature type="compositionally biased region" description="Basic and acidic residues" evidence="1">
    <location>
        <begin position="14"/>
        <end position="35"/>
    </location>
</feature>
<feature type="compositionally biased region" description="Acidic residues" evidence="1">
    <location>
        <begin position="43"/>
        <end position="52"/>
    </location>
</feature>
<dbReference type="OrthoDB" id="4093861at2759"/>
<sequence length="185" mass="20626">MSQDRIEIIAQPTEHQDRSQSVEESTKAKLEELVAKHPILPPEMDDSIEDPELVEKAAAEDLQRSQHTVHSGEERKERKEHEQKRQEQLKARDGDVVLSDDSSDDGSDGEGEGENEPELDQDGLEIPQGKIPLDSQFSTEELKHLLEVCKESGVVKEDVGIKVIEEGELGDRIRIADGVESSAQQ</sequence>
<organism evidence="2 3">
    <name type="scientific">Lodderomyces elongisporus (strain ATCC 11503 / CBS 2605 / JCM 1781 / NBRC 1676 / NRRL YB-4239)</name>
    <name type="common">Yeast</name>
    <name type="synonym">Saccharomyces elongisporus</name>
    <dbReference type="NCBI Taxonomy" id="379508"/>
    <lineage>
        <taxon>Eukaryota</taxon>
        <taxon>Fungi</taxon>
        <taxon>Dikarya</taxon>
        <taxon>Ascomycota</taxon>
        <taxon>Saccharomycotina</taxon>
        <taxon>Pichiomycetes</taxon>
        <taxon>Debaryomycetaceae</taxon>
        <taxon>Candida/Lodderomyces clade</taxon>
        <taxon>Lodderomyces</taxon>
    </lineage>
</organism>
<dbReference type="HOGENOM" id="CLU_109006_0_0_1"/>
<proteinExistence type="predicted"/>
<keyword evidence="3" id="KW-1185">Reference proteome</keyword>
<dbReference type="EMBL" id="CH981525">
    <property type="protein sequence ID" value="EDK43502.1"/>
    <property type="molecule type" value="Genomic_DNA"/>
</dbReference>
<name>A5DWE4_LODEL</name>
<feature type="compositionally biased region" description="Acidic residues" evidence="1">
    <location>
        <begin position="101"/>
        <end position="123"/>
    </location>
</feature>
<dbReference type="Proteomes" id="UP000001996">
    <property type="component" value="Unassembled WGS sequence"/>
</dbReference>
<reference evidence="2 3" key="1">
    <citation type="journal article" date="2009" name="Nature">
        <title>Evolution of pathogenicity and sexual reproduction in eight Candida genomes.</title>
        <authorList>
            <person name="Butler G."/>
            <person name="Rasmussen M.D."/>
            <person name="Lin M.F."/>
            <person name="Santos M.A."/>
            <person name="Sakthikumar S."/>
            <person name="Munro C.A."/>
            <person name="Rheinbay E."/>
            <person name="Grabherr M."/>
            <person name="Forche A."/>
            <person name="Reedy J.L."/>
            <person name="Agrafioti I."/>
            <person name="Arnaud M.B."/>
            <person name="Bates S."/>
            <person name="Brown A.J."/>
            <person name="Brunke S."/>
            <person name="Costanzo M.C."/>
            <person name="Fitzpatrick D.A."/>
            <person name="de Groot P.W."/>
            <person name="Harris D."/>
            <person name="Hoyer L.L."/>
            <person name="Hube B."/>
            <person name="Klis F.M."/>
            <person name="Kodira C."/>
            <person name="Lennard N."/>
            <person name="Logue M.E."/>
            <person name="Martin R."/>
            <person name="Neiman A.M."/>
            <person name="Nikolaou E."/>
            <person name="Quail M.A."/>
            <person name="Quinn J."/>
            <person name="Santos M.C."/>
            <person name="Schmitzberger F.F."/>
            <person name="Sherlock G."/>
            <person name="Shah P."/>
            <person name="Silverstein K.A."/>
            <person name="Skrzypek M.S."/>
            <person name="Soll D."/>
            <person name="Staggs R."/>
            <person name="Stansfield I."/>
            <person name="Stumpf M.P."/>
            <person name="Sudbery P.E."/>
            <person name="Srikantha T."/>
            <person name="Zeng Q."/>
            <person name="Berman J."/>
            <person name="Berriman M."/>
            <person name="Heitman J."/>
            <person name="Gow N.A."/>
            <person name="Lorenz M.C."/>
            <person name="Birren B.W."/>
            <person name="Kellis M."/>
            <person name="Cuomo C.A."/>
        </authorList>
    </citation>
    <scope>NUCLEOTIDE SEQUENCE [LARGE SCALE GENOMIC DNA]</scope>
    <source>
        <strain evidence="3">ATCC 11503 / BCRC 21390 / CBS 2605 / JCM 1781 / NBRC 1676 / NRRL YB-4239</strain>
    </source>
</reference>
<dbReference type="VEuPathDB" id="FungiDB:LELG_01680"/>
<dbReference type="KEGG" id="lel:PVL30_001653"/>
<dbReference type="AlphaFoldDB" id="A5DWE4"/>
<feature type="compositionally biased region" description="Basic and acidic residues" evidence="1">
    <location>
        <begin position="53"/>
        <end position="95"/>
    </location>
</feature>
<evidence type="ECO:0000313" key="3">
    <source>
        <dbReference type="Proteomes" id="UP000001996"/>
    </source>
</evidence>
<evidence type="ECO:0000256" key="1">
    <source>
        <dbReference type="SAM" id="MobiDB-lite"/>
    </source>
</evidence>